<accession>A0ACC9CWQ3</accession>
<name>A0ACC9CWQ3_9FIRM</name>
<comment type="caution">
    <text evidence="1">The sequence shown here is derived from an EMBL/GenBank/DDBJ whole genome shotgun (WGS) entry which is preliminary data.</text>
</comment>
<proteinExistence type="predicted"/>
<evidence type="ECO:0000313" key="1">
    <source>
        <dbReference type="EMBL" id="PDX60226.1"/>
    </source>
</evidence>
<evidence type="ECO:0000313" key="2">
    <source>
        <dbReference type="Proteomes" id="UP000220959"/>
    </source>
</evidence>
<sequence length="422" mass="43373">MAGDFIITGGRPLSGTVRIPAAKNSVLPLLAATILCSGPVRLRNVPPLADVDTSLRLLRGAGGAACRQGGDVLVERAPTTCRLDAKAAAQMRASILFCAPLLARLGRAETVLPGGCRIGARPVDLHLSGLKALGAQCREEGERLILTAPSGLRGADITLRFPSVGATETLLLAAATAQGSTTLRGAAREPEIADLAAFLCRCGASIRGAGTSTIRVEGRRTLAGCTFAPMADRIVASTYACACAAAGGRVELTGCAPATYAPLLEILAQMGCSVECGPETAVISRFGALHGVGKVFTGVYPALATDAAPLLAAAMLTARSESSIEDVIFERRFACAEGFAAFGGRVETAGRTLHIAPARRLSAAEVRAPDLRGGAALVIAALVAEGTSRVRETGFIDRGYADFARKLGQLGAQITREMRPGA</sequence>
<gene>
    <name evidence="1" type="primary">murA</name>
    <name evidence="1" type="ORF">CGS49_09390</name>
</gene>
<dbReference type="EMBL" id="NMTR01000021">
    <property type="protein sequence ID" value="PDX60226.1"/>
    <property type="molecule type" value="Genomic_DNA"/>
</dbReference>
<organism evidence="1 2">
    <name type="scientific">Faecalibacterium langellae</name>
    <dbReference type="NCBI Taxonomy" id="3435293"/>
    <lineage>
        <taxon>Bacteria</taxon>
        <taxon>Bacillati</taxon>
        <taxon>Bacillota</taxon>
        <taxon>Clostridia</taxon>
        <taxon>Eubacteriales</taxon>
        <taxon>Oscillospiraceae</taxon>
        <taxon>Faecalibacterium</taxon>
    </lineage>
</organism>
<reference evidence="1 2" key="1">
    <citation type="journal article" date="2017" name="Front. Microbiol.">
        <title>New Insights into the Diversity of the Genus Faecalibacterium.</title>
        <authorList>
            <person name="Benevides L."/>
            <person name="Burman S."/>
            <person name="Martin R."/>
            <person name="Robert V."/>
            <person name="Thomas M."/>
            <person name="Miquel S."/>
            <person name="Chain F."/>
            <person name="Sokol H."/>
            <person name="Bermudez-Humaran L.G."/>
            <person name="Morrison M."/>
            <person name="Langella P."/>
            <person name="Azevedo V.A."/>
            <person name="Chatel J.M."/>
            <person name="Soares S."/>
        </authorList>
    </citation>
    <scope>NUCLEOTIDE SEQUENCE [LARGE SCALE GENOMIC DNA]</scope>
    <source>
        <strain evidence="2">CNCM I-4541</strain>
    </source>
</reference>
<protein>
    <submittedName>
        <fullName evidence="1">UDP-N-acetylglucosamine 1-carboxyvinyltransferase</fullName>
    </submittedName>
</protein>
<keyword evidence="2" id="KW-1185">Reference proteome</keyword>
<dbReference type="Proteomes" id="UP000220959">
    <property type="component" value="Unassembled WGS sequence"/>
</dbReference>